<dbReference type="Gene3D" id="1.20.58.300">
    <property type="entry name" value="FlgN-like"/>
    <property type="match status" value="1"/>
</dbReference>
<comment type="function">
    <text evidence="1">Required for the efficient initiation of filament assembly.</text>
</comment>
<organism evidence="4 5">
    <name type="scientific">Kushneria aurantia</name>
    <dbReference type="NCBI Taxonomy" id="504092"/>
    <lineage>
        <taxon>Bacteria</taxon>
        <taxon>Pseudomonadati</taxon>
        <taxon>Pseudomonadota</taxon>
        <taxon>Gammaproteobacteria</taxon>
        <taxon>Oceanospirillales</taxon>
        <taxon>Halomonadaceae</taxon>
        <taxon>Kushneria</taxon>
    </lineage>
</organism>
<dbReference type="RefSeq" id="WP_019952184.1">
    <property type="nucleotide sequence ID" value="NZ_JBHLVX010000017.1"/>
</dbReference>
<accession>A0ABV6G169</accession>
<sequence length="151" mass="17263">MSDYADILAQINEALESFVALLGRESELLDDHPVDIETLLNVCERKGTATMRLDQLDRARRAVLEQQGFTPDRTGSDLYAREHDLDDSWQRLIELTETASQRNRLNGFTIERRLDFHNRALEFLQNAAGMTMYGPNGRQRNLRGSSTYLCG</sequence>
<name>A0ABV6G169_9GAMM</name>
<evidence type="ECO:0000313" key="4">
    <source>
        <dbReference type="EMBL" id="MFC0267329.1"/>
    </source>
</evidence>
<protein>
    <submittedName>
        <fullName evidence="4">Flagella synthesis protein FlgN</fullName>
    </submittedName>
</protein>
<dbReference type="EMBL" id="JBHLVX010000017">
    <property type="protein sequence ID" value="MFC0267329.1"/>
    <property type="molecule type" value="Genomic_DNA"/>
</dbReference>
<keyword evidence="4" id="KW-0282">Flagellum</keyword>
<gene>
    <name evidence="4" type="ORF">ACFFHW_04845</name>
</gene>
<dbReference type="InterPro" id="IPR007809">
    <property type="entry name" value="FlgN-like"/>
</dbReference>
<comment type="similarity">
    <text evidence="2">Belongs to the FlgN family.</text>
</comment>
<comment type="caution">
    <text evidence="4">The sequence shown here is derived from an EMBL/GenBank/DDBJ whole genome shotgun (WGS) entry which is preliminary data.</text>
</comment>
<evidence type="ECO:0000256" key="3">
    <source>
        <dbReference type="ARBA" id="ARBA00022795"/>
    </source>
</evidence>
<keyword evidence="3" id="KW-1005">Bacterial flagellum biogenesis</keyword>
<dbReference type="Proteomes" id="UP001589814">
    <property type="component" value="Unassembled WGS sequence"/>
</dbReference>
<proteinExistence type="inferred from homology"/>
<evidence type="ECO:0000313" key="5">
    <source>
        <dbReference type="Proteomes" id="UP001589814"/>
    </source>
</evidence>
<evidence type="ECO:0000256" key="1">
    <source>
        <dbReference type="ARBA" id="ARBA00002397"/>
    </source>
</evidence>
<keyword evidence="5" id="KW-1185">Reference proteome</keyword>
<reference evidence="4 5" key="1">
    <citation type="submission" date="2024-09" db="EMBL/GenBank/DDBJ databases">
        <authorList>
            <person name="Sun Q."/>
            <person name="Mori K."/>
        </authorList>
    </citation>
    <scope>NUCLEOTIDE SEQUENCE [LARGE SCALE GENOMIC DNA]</scope>
    <source>
        <strain evidence="4 5">CCM 7415</strain>
    </source>
</reference>
<dbReference type="Pfam" id="PF05130">
    <property type="entry name" value="FlgN"/>
    <property type="match status" value="1"/>
</dbReference>
<dbReference type="SUPFAM" id="SSF140566">
    <property type="entry name" value="FlgN-like"/>
    <property type="match status" value="1"/>
</dbReference>
<keyword evidence="4" id="KW-0966">Cell projection</keyword>
<evidence type="ECO:0000256" key="2">
    <source>
        <dbReference type="ARBA" id="ARBA00007703"/>
    </source>
</evidence>
<keyword evidence="4" id="KW-0969">Cilium</keyword>
<dbReference type="InterPro" id="IPR036679">
    <property type="entry name" value="FlgN-like_sf"/>
</dbReference>